<dbReference type="AlphaFoldDB" id="A0A1T4VIZ7"/>
<name>A0A1T4VIZ7_9GAMM</name>
<evidence type="ECO:0000313" key="2">
    <source>
        <dbReference type="Proteomes" id="UP000242432"/>
    </source>
</evidence>
<protein>
    <submittedName>
        <fullName evidence="1">Uncharacterized protein</fullName>
    </submittedName>
</protein>
<evidence type="ECO:0000313" key="1">
    <source>
        <dbReference type="EMBL" id="SKA64919.1"/>
    </source>
</evidence>
<dbReference type="RefSeq" id="WP_078929012.1">
    <property type="nucleotide sequence ID" value="NZ_FUXX01000027.1"/>
</dbReference>
<dbReference type="Proteomes" id="UP000242432">
    <property type="component" value="Unassembled WGS sequence"/>
</dbReference>
<sequence length="65" mass="7661">MFNFSLTKSFSDGVFELSECLCPKMPDYSRGFYRDKKALARDVKNIEMDYRKSIRVVNNGNEKRN</sequence>
<dbReference type="EMBL" id="FUXX01000027">
    <property type="protein sequence ID" value="SKA64919.1"/>
    <property type="molecule type" value="Genomic_DNA"/>
</dbReference>
<proteinExistence type="predicted"/>
<reference evidence="2" key="1">
    <citation type="submission" date="2017-02" db="EMBL/GenBank/DDBJ databases">
        <authorList>
            <person name="Varghese N."/>
            <person name="Submissions S."/>
        </authorList>
    </citation>
    <scope>NUCLEOTIDE SEQUENCE [LARGE SCALE GENOMIC DNA]</scope>
    <source>
        <strain evidence="2">DSM 3072</strain>
    </source>
</reference>
<gene>
    <name evidence="1" type="ORF">SAMN02745213_01597</name>
</gene>
<organism evidence="1 2">
    <name type="scientific">Succinivibrio dextrinosolvens DSM 3072</name>
    <dbReference type="NCBI Taxonomy" id="1123324"/>
    <lineage>
        <taxon>Bacteria</taxon>
        <taxon>Pseudomonadati</taxon>
        <taxon>Pseudomonadota</taxon>
        <taxon>Gammaproteobacteria</taxon>
        <taxon>Aeromonadales</taxon>
        <taxon>Succinivibrionaceae</taxon>
        <taxon>Succinivibrio</taxon>
    </lineage>
</organism>
<accession>A0A1T4VIZ7</accession>
<keyword evidence="2" id="KW-1185">Reference proteome</keyword>